<dbReference type="InterPro" id="IPR015813">
    <property type="entry name" value="Pyrv/PenolPyrv_kinase-like_dom"/>
</dbReference>
<dbReference type="PANTHER" id="PTHR21631:SF3">
    <property type="entry name" value="BIFUNCTIONAL GLYOXYLATE CYCLE PROTEIN"/>
    <property type="match status" value="1"/>
</dbReference>
<dbReference type="OrthoDB" id="4078635at2759"/>
<dbReference type="GO" id="GO:0004451">
    <property type="term" value="F:isocitrate lyase activity"/>
    <property type="evidence" value="ECO:0007669"/>
    <property type="project" value="UniProtKB-EC"/>
</dbReference>
<feature type="binding site" evidence="12">
    <location>
        <begin position="102"/>
        <end position="104"/>
    </location>
    <ligand>
        <name>substrate</name>
    </ligand>
</feature>
<dbReference type="FunCoup" id="G8JTN7">
    <property type="interactions" value="181"/>
</dbReference>
<dbReference type="EMBL" id="CP002500">
    <property type="protein sequence ID" value="AET39390.1"/>
    <property type="molecule type" value="Genomic_DNA"/>
</dbReference>
<dbReference type="InParanoid" id="G8JTN7"/>
<keyword evidence="6" id="KW-0816">Tricarboxylic acid cycle</keyword>
<dbReference type="NCBIfam" id="TIGR01346">
    <property type="entry name" value="isocit_lyase"/>
    <property type="match status" value="1"/>
</dbReference>
<dbReference type="InterPro" id="IPR006254">
    <property type="entry name" value="Isocitrate_lyase"/>
</dbReference>
<dbReference type="GeneID" id="11472777"/>
<evidence type="ECO:0000256" key="9">
    <source>
        <dbReference type="ARBA" id="ARBA00057462"/>
    </source>
</evidence>
<dbReference type="STRING" id="931890.G8JTN7"/>
<evidence type="ECO:0000256" key="2">
    <source>
        <dbReference type="ARBA" id="ARBA00004793"/>
    </source>
</evidence>
<name>G8JTN7_ERECY</name>
<dbReference type="InterPro" id="IPR040442">
    <property type="entry name" value="Pyrv_kinase-like_dom_sf"/>
</dbReference>
<accession>G8JTN7</accession>
<dbReference type="Gene3D" id="3.20.20.60">
    <property type="entry name" value="Phosphoenolpyruvate-binding domains"/>
    <property type="match status" value="1"/>
</dbReference>
<reference evidence="15" key="1">
    <citation type="journal article" date="2012" name="G3 (Bethesda)">
        <title>Pichia sorbitophila, an interspecies yeast hybrid reveals early steps of genome resolution following polyploidization.</title>
        <authorList>
            <person name="Leh Louis V."/>
            <person name="Despons L."/>
            <person name="Friedrich A."/>
            <person name="Martin T."/>
            <person name="Durrens P."/>
            <person name="Casaregola S."/>
            <person name="Neuveglise C."/>
            <person name="Fairhead C."/>
            <person name="Marck C."/>
            <person name="Cruz J.A."/>
            <person name="Straub M.L."/>
            <person name="Kugler V."/>
            <person name="Sacerdot C."/>
            <person name="Uzunov Z."/>
            <person name="Thierry A."/>
            <person name="Weiss S."/>
            <person name="Bleykasten C."/>
            <person name="De Montigny J."/>
            <person name="Jacques N."/>
            <person name="Jung P."/>
            <person name="Lemaire M."/>
            <person name="Mallet S."/>
            <person name="Morel G."/>
            <person name="Richard G.F."/>
            <person name="Sarkar A."/>
            <person name="Savel G."/>
            <person name="Schacherer J."/>
            <person name="Seret M.L."/>
            <person name="Talla E."/>
            <person name="Samson G."/>
            <person name="Jubin C."/>
            <person name="Poulain J."/>
            <person name="Vacherie B."/>
            <person name="Barbe V."/>
            <person name="Pelletier E."/>
            <person name="Sherman D.J."/>
            <person name="Westhof E."/>
            <person name="Weissenbach J."/>
            <person name="Baret P.V."/>
            <person name="Wincker P."/>
            <person name="Gaillardin C."/>
            <person name="Dujon B."/>
            <person name="Souciet J.L."/>
        </authorList>
    </citation>
    <scope>NUCLEOTIDE SEQUENCE [LARGE SCALE GENOMIC DNA]</scope>
    <source>
        <strain evidence="15">CBS 270.75 / DBVPG 7215 / KCTC 17166 / NRRL Y-17582</strain>
    </source>
</reference>
<dbReference type="eggNOG" id="KOG1260">
    <property type="taxonomic scope" value="Eukaryota"/>
</dbReference>
<evidence type="ECO:0000256" key="13">
    <source>
        <dbReference type="PIRSR" id="PIRSR001362-3"/>
    </source>
</evidence>
<evidence type="ECO:0000256" key="5">
    <source>
        <dbReference type="ARBA" id="ARBA00022435"/>
    </source>
</evidence>
<protein>
    <recommendedName>
        <fullName evidence="4 10">Isocitrate lyase</fullName>
    </recommendedName>
</protein>
<organism evidence="14 15">
    <name type="scientific">Eremothecium cymbalariae (strain CBS 270.75 / DBVPG 7215 / KCTC 17166 / NRRL Y-17582)</name>
    <name type="common">Yeast</name>
    <dbReference type="NCBI Taxonomy" id="931890"/>
    <lineage>
        <taxon>Eukaryota</taxon>
        <taxon>Fungi</taxon>
        <taxon>Dikarya</taxon>
        <taxon>Ascomycota</taxon>
        <taxon>Saccharomycotina</taxon>
        <taxon>Saccharomycetes</taxon>
        <taxon>Saccharomycetales</taxon>
        <taxon>Saccharomycetaceae</taxon>
        <taxon>Eremothecium</taxon>
    </lineage>
</organism>
<comment type="similarity">
    <text evidence="3 10">Belongs to the isocitrate lyase/PEP mutase superfamily. Isocitrate lyase family.</text>
</comment>
<dbReference type="GO" id="GO:0006099">
    <property type="term" value="P:tricarboxylic acid cycle"/>
    <property type="evidence" value="ECO:0007669"/>
    <property type="project" value="UniProtKB-KW"/>
</dbReference>
<evidence type="ECO:0000256" key="1">
    <source>
        <dbReference type="ARBA" id="ARBA00001050"/>
    </source>
</evidence>
<dbReference type="InterPro" id="IPR039556">
    <property type="entry name" value="ICL/PEPM"/>
</dbReference>
<dbReference type="AlphaFoldDB" id="G8JTN7"/>
<feature type="binding site" evidence="12">
    <location>
        <position position="469"/>
    </location>
    <ligand>
        <name>substrate</name>
    </ligand>
</feature>
<evidence type="ECO:0000256" key="3">
    <source>
        <dbReference type="ARBA" id="ARBA00005704"/>
    </source>
</evidence>
<dbReference type="FunFam" id="1.10.10.850:FF:000001">
    <property type="entry name" value="Isocitrate lyase"/>
    <property type="match status" value="1"/>
</dbReference>
<feature type="binding site" evidence="13">
    <location>
        <position position="175"/>
    </location>
    <ligand>
        <name>Mg(2+)</name>
        <dbReference type="ChEBI" id="CHEBI:18420"/>
    </ligand>
</feature>
<feature type="active site" description="Proton acceptor" evidence="11">
    <location>
        <position position="213"/>
    </location>
</feature>
<dbReference type="OMA" id="YVSGWQV"/>
<keyword evidence="13" id="KW-0479">Metal-binding</keyword>
<comment type="catalytic activity">
    <reaction evidence="8">
        <text>D-threo-isocitrate = glyoxylate + succinate</text>
        <dbReference type="Rhea" id="RHEA:13245"/>
        <dbReference type="ChEBI" id="CHEBI:15562"/>
        <dbReference type="ChEBI" id="CHEBI:30031"/>
        <dbReference type="ChEBI" id="CHEBI:36655"/>
        <dbReference type="EC" id="4.1.3.1"/>
    </reaction>
</comment>
<dbReference type="Gene3D" id="1.10.10.850">
    <property type="match status" value="1"/>
</dbReference>
<dbReference type="Proteomes" id="UP000006790">
    <property type="component" value="Chromosome 4"/>
</dbReference>
<evidence type="ECO:0000313" key="14">
    <source>
        <dbReference type="EMBL" id="AET39390.1"/>
    </source>
</evidence>
<keyword evidence="13" id="KW-0460">Magnesium</keyword>
<evidence type="ECO:0000256" key="6">
    <source>
        <dbReference type="ARBA" id="ARBA00022532"/>
    </source>
</evidence>
<evidence type="ECO:0000313" key="15">
    <source>
        <dbReference type="Proteomes" id="UP000006790"/>
    </source>
</evidence>
<evidence type="ECO:0000256" key="8">
    <source>
        <dbReference type="ARBA" id="ARBA00023531"/>
    </source>
</evidence>
<comment type="catalytic activity">
    <reaction evidence="1">
        <text>(2S,3R)-3-hydroxybutane-1,2,3-tricarboxylate = pyruvate + succinate</text>
        <dbReference type="Rhea" id="RHEA:16809"/>
        <dbReference type="ChEBI" id="CHEBI:15361"/>
        <dbReference type="ChEBI" id="CHEBI:30031"/>
        <dbReference type="ChEBI" id="CHEBI:57429"/>
        <dbReference type="EC" id="4.1.3.30"/>
    </reaction>
</comment>
<evidence type="ECO:0000256" key="4">
    <source>
        <dbReference type="ARBA" id="ARBA00017446"/>
    </source>
</evidence>
<feature type="binding site" evidence="12">
    <location>
        <begin position="214"/>
        <end position="215"/>
    </location>
    <ligand>
        <name>substrate</name>
    </ligand>
</feature>
<evidence type="ECO:0000256" key="11">
    <source>
        <dbReference type="PIRSR" id="PIRSR001362-1"/>
    </source>
</evidence>
<evidence type="ECO:0000256" key="12">
    <source>
        <dbReference type="PIRSR" id="PIRSR001362-2"/>
    </source>
</evidence>
<feature type="binding site" evidence="12">
    <location>
        <position position="250"/>
    </location>
    <ligand>
        <name>substrate</name>
    </ligand>
</feature>
<dbReference type="PIRSF" id="PIRSF001362">
    <property type="entry name" value="Isocit_lyase"/>
    <property type="match status" value="1"/>
</dbReference>
<dbReference type="GO" id="GO:0006097">
    <property type="term" value="P:glyoxylate cycle"/>
    <property type="evidence" value="ECO:0007669"/>
    <property type="project" value="UniProtKB-KW"/>
</dbReference>
<evidence type="ECO:0000256" key="7">
    <source>
        <dbReference type="ARBA" id="ARBA00023239"/>
    </source>
</evidence>
<feature type="binding site" evidence="12">
    <location>
        <begin position="435"/>
        <end position="439"/>
    </location>
    <ligand>
        <name>substrate</name>
    </ligand>
</feature>
<proteinExistence type="inferred from homology"/>
<comment type="cofactor">
    <cofactor evidence="13">
        <name>Mg(2+)</name>
        <dbReference type="ChEBI" id="CHEBI:18420"/>
    </cofactor>
    <text evidence="13">Can also use Mn(2+) ion.</text>
</comment>
<keyword evidence="7 10" id="KW-0456">Lyase</keyword>
<dbReference type="RefSeq" id="XP_003646207.1">
    <property type="nucleotide sequence ID" value="XM_003646159.1"/>
</dbReference>
<dbReference type="CDD" id="cd00377">
    <property type="entry name" value="ICL_PEPM"/>
    <property type="match status" value="1"/>
</dbReference>
<evidence type="ECO:0000256" key="10">
    <source>
        <dbReference type="PIRNR" id="PIRNR001362"/>
    </source>
</evidence>
<comment type="function">
    <text evidence="9">Catalyzes the formation of succinate and glyoxylate from isocitrate, a key step of the glyoxylate cycle, which operates as an anaplerotic route for replenishing the tricarboxylic acid cycle. Required for growth on ethanol or acetate, but dispensable when fermentable carbon sources are available. Also acts on 2-methylisocitrate.</text>
</comment>
<dbReference type="Pfam" id="PF00463">
    <property type="entry name" value="ICL"/>
    <property type="match status" value="1"/>
</dbReference>
<dbReference type="PROSITE" id="PS00161">
    <property type="entry name" value="ISOCITRATE_LYASE"/>
    <property type="match status" value="1"/>
</dbReference>
<dbReference type="KEGG" id="erc:Ecym_4328"/>
<keyword evidence="5" id="KW-0329">Glyoxylate bypass</keyword>
<dbReference type="GO" id="GO:0046421">
    <property type="term" value="F:methylisocitrate lyase activity"/>
    <property type="evidence" value="ECO:0007669"/>
    <property type="project" value="UniProtKB-EC"/>
</dbReference>
<dbReference type="GO" id="GO:0046872">
    <property type="term" value="F:metal ion binding"/>
    <property type="evidence" value="ECO:0007669"/>
    <property type="project" value="UniProtKB-KW"/>
</dbReference>
<dbReference type="PANTHER" id="PTHR21631">
    <property type="entry name" value="ISOCITRATE LYASE/MALATE SYNTHASE"/>
    <property type="match status" value="1"/>
</dbReference>
<dbReference type="SUPFAM" id="SSF51621">
    <property type="entry name" value="Phosphoenolpyruvate/pyruvate domain"/>
    <property type="match status" value="1"/>
</dbReference>
<keyword evidence="15" id="KW-1185">Reference proteome</keyword>
<comment type="pathway">
    <text evidence="2">Carbohydrate metabolism; glyoxylate cycle; (S)-malate from isocitrate: step 1/2.</text>
</comment>
<gene>
    <name evidence="14" type="ordered locus">Ecym_4328</name>
</gene>
<dbReference type="InterPro" id="IPR018523">
    <property type="entry name" value="Isocitrate_lyase_ph_CS"/>
</dbReference>
<sequence>MKNSGNDLDAIQQQAAAEAVVVRQWWAGSRWQKTKRIYSAEDIVKRRGTFPPVQYPSSVMADKLYRLLSEHARKGTVAQTFGAMDPLQVTQMAKYLDTVYVSGWQCSSTASTSNEPGPDLADYPMDTVPNKVDHLFKAQLFHDRKQREARLACSSQRELDELGPEIDYLRPIIADGDAGHGGLTAVYKLTKMFIERGAAGIHMEDQTSSNKKCGHMAGRCVIPVQEHINRLITVRMCADVMGSNLVLVARTDSEAATLISSTIDVRDHYFIVGATNPEVREGLAEVLNAAQMAGVYADQLARIENEWNSRAKLRLFHEAFADKVNENRHIKDKQGVIAKFNAKVSPFTGASLRQMQALSRELIGEEIFFDWDLPRANEGLYRYKGGTDCAIMRARAFAPHADLVWMESNYPDYQQAKDFAVGVTEKFPGKWLAYNLSPSFNWPRAMSPKEQETFIQRLGKLGYVWQFITLAGLHTSALAIDNFSREFSRQGMRAYAQGIQQREMDEGVDVLKHQKWAGAEYIDGILKLAQGGVSATAAMGKGVTEEQFNSESAEAKL</sequence>
<dbReference type="GO" id="GO:0005737">
    <property type="term" value="C:cytoplasm"/>
    <property type="evidence" value="ECO:0007669"/>
    <property type="project" value="EnsemblFungi"/>
</dbReference>
<dbReference type="HOGENOM" id="CLU_019214_2_2_1"/>